<dbReference type="AlphaFoldDB" id="A0A3N1NVG0"/>
<organism evidence="2 3">
    <name type="scientific">Marinimicrobium koreense</name>
    <dbReference type="NCBI Taxonomy" id="306545"/>
    <lineage>
        <taxon>Bacteria</taxon>
        <taxon>Pseudomonadati</taxon>
        <taxon>Pseudomonadota</taxon>
        <taxon>Gammaproteobacteria</taxon>
        <taxon>Cellvibrionales</taxon>
        <taxon>Cellvibrionaceae</taxon>
        <taxon>Marinimicrobium</taxon>
    </lineage>
</organism>
<keyword evidence="1" id="KW-0472">Membrane</keyword>
<dbReference type="OrthoDB" id="5295180at2"/>
<reference evidence="2 3" key="1">
    <citation type="submission" date="2018-11" db="EMBL/GenBank/DDBJ databases">
        <title>Genomic Encyclopedia of Type Strains, Phase IV (KMG-IV): sequencing the most valuable type-strain genomes for metagenomic binning, comparative biology and taxonomic classification.</title>
        <authorList>
            <person name="Goeker M."/>
        </authorList>
    </citation>
    <scope>NUCLEOTIDE SEQUENCE [LARGE SCALE GENOMIC DNA]</scope>
    <source>
        <strain evidence="2 3">DSM 16974</strain>
    </source>
</reference>
<sequence length="177" mass="20383">MTDKTPVAPWYRQPWFWFVMSPLILVVCVSLSFVTVSVFYADDRVVDNYYKQGRSINQSFEQEARARALNLAAEVVFDPVTGEILLNLSGDGALPEVLHLLVGHPVNADQDQRVLLQRVRDGHYRGDLTQAVSHRRYLTLLPDHDASQMRSAEWLLRGEIHFEQRNRIELRPTDRAP</sequence>
<keyword evidence="3" id="KW-1185">Reference proteome</keyword>
<dbReference type="Pfam" id="PF05751">
    <property type="entry name" value="FixH"/>
    <property type="match status" value="1"/>
</dbReference>
<evidence type="ECO:0000313" key="3">
    <source>
        <dbReference type="Proteomes" id="UP000273643"/>
    </source>
</evidence>
<evidence type="ECO:0000256" key="1">
    <source>
        <dbReference type="SAM" id="Phobius"/>
    </source>
</evidence>
<keyword evidence="1" id="KW-0812">Transmembrane</keyword>
<gene>
    <name evidence="2" type="ORF">EDC38_0023</name>
</gene>
<dbReference type="RefSeq" id="WP_123636800.1">
    <property type="nucleotide sequence ID" value="NZ_RJUK01000001.1"/>
</dbReference>
<dbReference type="EMBL" id="RJUK01000001">
    <property type="protein sequence ID" value="ROQ19441.1"/>
    <property type="molecule type" value="Genomic_DNA"/>
</dbReference>
<accession>A0A3N1NVG0</accession>
<feature type="transmembrane region" description="Helical" evidence="1">
    <location>
        <begin position="15"/>
        <end position="41"/>
    </location>
</feature>
<evidence type="ECO:0000313" key="2">
    <source>
        <dbReference type="EMBL" id="ROQ19441.1"/>
    </source>
</evidence>
<keyword evidence="1" id="KW-1133">Transmembrane helix</keyword>
<protein>
    <recommendedName>
        <fullName evidence="4">Nitrogen fixation protein FixH</fullName>
    </recommendedName>
</protein>
<dbReference type="InterPro" id="IPR008620">
    <property type="entry name" value="FixH"/>
</dbReference>
<proteinExistence type="predicted"/>
<evidence type="ECO:0008006" key="4">
    <source>
        <dbReference type="Google" id="ProtNLM"/>
    </source>
</evidence>
<dbReference type="Proteomes" id="UP000273643">
    <property type="component" value="Unassembled WGS sequence"/>
</dbReference>
<name>A0A3N1NVG0_9GAMM</name>
<comment type="caution">
    <text evidence="2">The sequence shown here is derived from an EMBL/GenBank/DDBJ whole genome shotgun (WGS) entry which is preliminary data.</text>
</comment>